<evidence type="ECO:0000259" key="6">
    <source>
        <dbReference type="Pfam" id="PF01490"/>
    </source>
</evidence>
<feature type="transmembrane region" description="Helical" evidence="5">
    <location>
        <begin position="226"/>
        <end position="245"/>
    </location>
</feature>
<feature type="transmembrane region" description="Helical" evidence="5">
    <location>
        <begin position="71"/>
        <end position="91"/>
    </location>
</feature>
<feature type="transmembrane region" description="Helical" evidence="5">
    <location>
        <begin position="184"/>
        <end position="206"/>
    </location>
</feature>
<feature type="transmembrane region" description="Helical" evidence="5">
    <location>
        <begin position="345"/>
        <end position="365"/>
    </location>
</feature>
<feature type="transmembrane region" description="Helical" evidence="5">
    <location>
        <begin position="48"/>
        <end position="65"/>
    </location>
</feature>
<evidence type="ECO:0000256" key="2">
    <source>
        <dbReference type="ARBA" id="ARBA00022692"/>
    </source>
</evidence>
<gene>
    <name evidence="7" type="ORF">AMON00008_LOCUS32738</name>
</gene>
<dbReference type="GO" id="GO:0015179">
    <property type="term" value="F:L-amino acid transmembrane transporter activity"/>
    <property type="evidence" value="ECO:0007669"/>
    <property type="project" value="TreeGrafter"/>
</dbReference>
<dbReference type="GO" id="GO:0016020">
    <property type="term" value="C:membrane"/>
    <property type="evidence" value="ECO:0007669"/>
    <property type="project" value="UniProtKB-SubCell"/>
</dbReference>
<evidence type="ECO:0000256" key="5">
    <source>
        <dbReference type="SAM" id="Phobius"/>
    </source>
</evidence>
<feature type="transmembrane region" description="Helical" evidence="5">
    <location>
        <begin position="152"/>
        <end position="172"/>
    </location>
</feature>
<protein>
    <recommendedName>
        <fullName evidence="6">Amino acid transporter transmembrane domain-containing protein</fullName>
    </recommendedName>
</protein>
<dbReference type="Pfam" id="PF01490">
    <property type="entry name" value="Aa_trans"/>
    <property type="match status" value="1"/>
</dbReference>
<keyword evidence="2 5" id="KW-0812">Transmembrane</keyword>
<name>A0A7S4VNH9_9DINO</name>
<evidence type="ECO:0000256" key="4">
    <source>
        <dbReference type="ARBA" id="ARBA00023136"/>
    </source>
</evidence>
<feature type="transmembrane region" description="Helical" evidence="5">
    <location>
        <begin position="371"/>
        <end position="396"/>
    </location>
</feature>
<feature type="transmembrane region" description="Helical" evidence="5">
    <location>
        <begin position="257"/>
        <end position="283"/>
    </location>
</feature>
<feature type="transmembrane region" description="Helical" evidence="5">
    <location>
        <begin position="303"/>
        <end position="324"/>
    </location>
</feature>
<dbReference type="PANTHER" id="PTHR22950:SF461">
    <property type="entry name" value="AMINO ACID TRANSPORTER TRANSMEMBRANE DOMAIN-CONTAINING PROTEIN"/>
    <property type="match status" value="1"/>
</dbReference>
<evidence type="ECO:0000256" key="1">
    <source>
        <dbReference type="ARBA" id="ARBA00004141"/>
    </source>
</evidence>
<reference evidence="7" key="1">
    <citation type="submission" date="2021-01" db="EMBL/GenBank/DDBJ databases">
        <authorList>
            <person name="Corre E."/>
            <person name="Pelletier E."/>
            <person name="Niang G."/>
            <person name="Scheremetjew M."/>
            <person name="Finn R."/>
            <person name="Kale V."/>
            <person name="Holt S."/>
            <person name="Cochrane G."/>
            <person name="Meng A."/>
            <person name="Brown T."/>
            <person name="Cohen L."/>
        </authorList>
    </citation>
    <scope>NUCLEOTIDE SEQUENCE</scope>
    <source>
        <strain evidence="7">CCMP3105</strain>
    </source>
</reference>
<evidence type="ECO:0000313" key="7">
    <source>
        <dbReference type="EMBL" id="CAE4608784.1"/>
    </source>
</evidence>
<dbReference type="Gene3D" id="1.20.1740.10">
    <property type="entry name" value="Amino acid/polyamine transporter I"/>
    <property type="match status" value="1"/>
</dbReference>
<keyword evidence="4 5" id="KW-0472">Membrane</keyword>
<keyword evidence="3 5" id="KW-1133">Transmembrane helix</keyword>
<comment type="subcellular location">
    <subcellularLocation>
        <location evidence="1">Membrane</location>
        <topology evidence="1">Multi-pass membrane protein</topology>
    </subcellularLocation>
</comment>
<feature type="transmembrane region" description="Helical" evidence="5">
    <location>
        <begin position="408"/>
        <end position="430"/>
    </location>
</feature>
<proteinExistence type="predicted"/>
<organism evidence="7">
    <name type="scientific">Alexandrium monilatum</name>
    <dbReference type="NCBI Taxonomy" id="311494"/>
    <lineage>
        <taxon>Eukaryota</taxon>
        <taxon>Sar</taxon>
        <taxon>Alveolata</taxon>
        <taxon>Dinophyceae</taxon>
        <taxon>Gonyaulacales</taxon>
        <taxon>Pyrocystaceae</taxon>
        <taxon>Alexandrium</taxon>
    </lineage>
</organism>
<evidence type="ECO:0000256" key="3">
    <source>
        <dbReference type="ARBA" id="ARBA00022989"/>
    </source>
</evidence>
<dbReference type="EMBL" id="HBNR01047020">
    <property type="protein sequence ID" value="CAE4608784.1"/>
    <property type="molecule type" value="Transcribed_RNA"/>
</dbReference>
<sequence length="511" mass="55921">MASSSGDADYGSTSGSTHKLGLTMECGGYPDDSDLEDRTAKRGMSWQNAAWVINASVIGMGVLTIPSTFALLGWLVGLVSLVACLLANIIVAQVMMEVQELHPRAITLADAAQIASGGSRTVKVVFRSVLYAEKLACTCAYVTLMADTLGSVFYSVHWCEATWSVIIVVLFLPLMQLKNLQETFFLNIVNFVTILAVVILTCILVSTTPRTEPAITSWLPASDFRTAFGALSMLVFAYSGNWMYFELMAEMTEPKKFLKAFSIAGPTQVGLYALIGCVCYGVMGRSVPASVVEVLRFGPFMRAIAFLLTVHIICGTGTNIIVLIRFFHSRVSPQDVNEDTTRANVVRTVIYFCILSGTFLVSLTIGEFREVITLIGAMFEAPISFICPFVIYEGVMRGRPPRRTWSSRLVWVAAFLIAIFGVFVMIFGVIDAVAHLQHLPPRHSGLFSCNCEGLWDTCDCSRERMPAGACKVPASSMAELRSVAQMPIGLQDMVDPQREWLLLPALDQQSP</sequence>
<dbReference type="PANTHER" id="PTHR22950">
    <property type="entry name" value="AMINO ACID TRANSPORTER"/>
    <property type="match status" value="1"/>
</dbReference>
<dbReference type="AlphaFoldDB" id="A0A7S4VNH9"/>
<accession>A0A7S4VNH9</accession>
<dbReference type="InterPro" id="IPR013057">
    <property type="entry name" value="AA_transpt_TM"/>
</dbReference>
<feature type="domain" description="Amino acid transporter transmembrane" evidence="6">
    <location>
        <begin position="43"/>
        <end position="431"/>
    </location>
</feature>